<evidence type="ECO:0000313" key="1">
    <source>
        <dbReference type="EMBL" id="QOY60209.1"/>
    </source>
</evidence>
<name>A0A7S7M7N3_9ACTN</name>
<dbReference type="RefSeq" id="WP_194370414.1">
    <property type="nucleotide sequence ID" value="NZ_CP063767.1"/>
</dbReference>
<dbReference type="NCBIfam" id="TIGR03309">
    <property type="entry name" value="matur_yqeB"/>
    <property type="match status" value="1"/>
</dbReference>
<gene>
    <name evidence="1" type="ORF">INP52_07260</name>
</gene>
<dbReference type="AlphaFoldDB" id="A0A7S7M7N3"/>
<proteinExistence type="predicted"/>
<dbReference type="Proteomes" id="UP000593735">
    <property type="component" value="Chromosome"/>
</dbReference>
<keyword evidence="2" id="KW-1185">Reference proteome</keyword>
<dbReference type="InterPro" id="IPR017695">
    <property type="entry name" value="Se-dep_Mo_hydrolase_YqeB"/>
</dbReference>
<dbReference type="Gene3D" id="3.40.630.10">
    <property type="entry name" value="Zn peptidases"/>
    <property type="match status" value="1"/>
</dbReference>
<accession>A0A7S7M7N3</accession>
<evidence type="ECO:0000313" key="2">
    <source>
        <dbReference type="Proteomes" id="UP000593735"/>
    </source>
</evidence>
<sequence>MLVEIRGAGDIATGVALRLHRAGCDIVMCDLAVPTSIRRTVSFSEAIRLGSCEVEDVRAVRAKDVEDARKIVVSEEVAVLVDPGGSSAAELVPDALVDAILAKKNLGTTPDMAPVVIGVGPGFTAGRDCHAVVETKRGHYLGQAIYEGSAAPNTGIPGVIAGHSADRVLRAPADGIFEPRLAIGDVVRAGQVAAVVSGVPMTCTINGVLRGLLQEGVEVTCGMKSGDIDPRCERAHCFTSSDKARAVGGGVLEALCHLTGGLRA</sequence>
<organism evidence="1 2">
    <name type="scientific">Thermophilibacter immobilis</name>
    <dbReference type="NCBI Taxonomy" id="2779519"/>
    <lineage>
        <taxon>Bacteria</taxon>
        <taxon>Bacillati</taxon>
        <taxon>Actinomycetota</taxon>
        <taxon>Coriobacteriia</taxon>
        <taxon>Coriobacteriales</taxon>
        <taxon>Atopobiaceae</taxon>
        <taxon>Thermophilibacter</taxon>
    </lineage>
</organism>
<reference evidence="1 2" key="1">
    <citation type="submission" date="2020-10" db="EMBL/GenBank/DDBJ databases">
        <title>Olsenella immobilis sp.nov., isolated from the mud in a fermentation cellar used for the production of Chinese strong-flavoured liquor.</title>
        <authorList>
            <person name="Lu L."/>
        </authorList>
    </citation>
    <scope>NUCLEOTIDE SEQUENCE [LARGE SCALE GENOMIC DNA]</scope>
    <source>
        <strain evidence="1 2">LZLJ-2</strain>
    </source>
</reference>
<dbReference type="KEGG" id="tio:INP52_07260"/>
<dbReference type="EMBL" id="CP063767">
    <property type="protein sequence ID" value="QOY60209.1"/>
    <property type="molecule type" value="Genomic_DNA"/>
</dbReference>
<protein>
    <submittedName>
        <fullName evidence="1">EF2563 family selenium-dependent molybdenum hydroxylase system protein</fullName>
    </submittedName>
</protein>